<proteinExistence type="predicted"/>
<dbReference type="AlphaFoldDB" id="A0AAE2D5D1"/>
<gene>
    <name evidence="1" type="ORF">MN116_005349</name>
</gene>
<evidence type="ECO:0000313" key="1">
    <source>
        <dbReference type="EMBL" id="KAK4471971.1"/>
    </source>
</evidence>
<keyword evidence="2" id="KW-1185">Reference proteome</keyword>
<reference evidence="1" key="1">
    <citation type="submission" date="2022-04" db="EMBL/GenBank/DDBJ databases">
        <authorList>
            <person name="Xu L."/>
            <person name="Lv Z."/>
        </authorList>
    </citation>
    <scope>NUCLEOTIDE SEQUENCE</scope>
    <source>
        <strain evidence="1">LV_2022a</strain>
    </source>
</reference>
<sequence length="106" mass="12380">MFSDTLILHLLNWSSLKSIINLKFFSFSKEVTHTHRNLEYTPISVLYALDVNIAWGVAVTIDKLFSHKFRCIIGLQWLMNRNDDWSIRKLSWLISSIAVPLSWTVL</sequence>
<reference evidence="1" key="2">
    <citation type="journal article" date="2023" name="Infect Dis Poverty">
        <title>Chromosome-scale genome of the human blood fluke Schistosoma mekongi and its implications for public health.</title>
        <authorList>
            <person name="Zhou M."/>
            <person name="Xu L."/>
            <person name="Xu D."/>
            <person name="Chen W."/>
            <person name="Khan J."/>
            <person name="Hu Y."/>
            <person name="Huang H."/>
            <person name="Wei H."/>
            <person name="Zhang Y."/>
            <person name="Chusongsang P."/>
            <person name="Tanasarnprasert K."/>
            <person name="Hu X."/>
            <person name="Limpanont Y."/>
            <person name="Lv Z."/>
        </authorList>
    </citation>
    <scope>NUCLEOTIDE SEQUENCE</scope>
    <source>
        <strain evidence="1">LV_2022a</strain>
    </source>
</reference>
<name>A0AAE2D5D1_SCHME</name>
<dbReference type="EMBL" id="JALJAT010000003">
    <property type="protein sequence ID" value="KAK4471971.1"/>
    <property type="molecule type" value="Genomic_DNA"/>
</dbReference>
<dbReference type="Proteomes" id="UP001292079">
    <property type="component" value="Unassembled WGS sequence"/>
</dbReference>
<organism evidence="1 2">
    <name type="scientific">Schistosoma mekongi</name>
    <name type="common">Parasitic worm</name>
    <dbReference type="NCBI Taxonomy" id="38744"/>
    <lineage>
        <taxon>Eukaryota</taxon>
        <taxon>Metazoa</taxon>
        <taxon>Spiralia</taxon>
        <taxon>Lophotrochozoa</taxon>
        <taxon>Platyhelminthes</taxon>
        <taxon>Trematoda</taxon>
        <taxon>Digenea</taxon>
        <taxon>Strigeidida</taxon>
        <taxon>Schistosomatoidea</taxon>
        <taxon>Schistosomatidae</taxon>
        <taxon>Schistosoma</taxon>
    </lineage>
</organism>
<comment type="caution">
    <text evidence="1">The sequence shown here is derived from an EMBL/GenBank/DDBJ whole genome shotgun (WGS) entry which is preliminary data.</text>
</comment>
<accession>A0AAE2D5D1</accession>
<evidence type="ECO:0000313" key="2">
    <source>
        <dbReference type="Proteomes" id="UP001292079"/>
    </source>
</evidence>
<protein>
    <submittedName>
        <fullName evidence="1">Uncharacterized protein</fullName>
    </submittedName>
</protein>